<evidence type="ECO:0000259" key="1">
    <source>
        <dbReference type="Pfam" id="PF13391"/>
    </source>
</evidence>
<keyword evidence="2" id="KW-0540">Nuclease</keyword>
<evidence type="ECO:0000313" key="3">
    <source>
        <dbReference type="Proteomes" id="UP000671828"/>
    </source>
</evidence>
<feature type="non-terminal residue" evidence="2">
    <location>
        <position position="1"/>
    </location>
</feature>
<organism evidence="2 3">
    <name type="scientific">Saccharothrix algeriensis</name>
    <dbReference type="NCBI Taxonomy" id="173560"/>
    <lineage>
        <taxon>Bacteria</taxon>
        <taxon>Bacillati</taxon>
        <taxon>Actinomycetota</taxon>
        <taxon>Actinomycetes</taxon>
        <taxon>Pseudonocardiales</taxon>
        <taxon>Pseudonocardiaceae</taxon>
        <taxon>Saccharothrix</taxon>
    </lineage>
</organism>
<sequence>PDTPDNGLALCSLHHKLFDHGALGLAQDLRITVSAKFTSRTTTG</sequence>
<name>A0A8T8I6J2_9PSEU</name>
<feature type="domain" description="HNH nuclease" evidence="1">
    <location>
        <begin position="2"/>
        <end position="24"/>
    </location>
</feature>
<gene>
    <name evidence="2" type="ORF">J7S33_07175</name>
</gene>
<accession>A0A8T8I6J2</accession>
<reference evidence="2" key="1">
    <citation type="submission" date="2021-04" db="EMBL/GenBank/DDBJ databases">
        <title>Saccharothrix algeriensis WGS.</title>
        <authorList>
            <person name="Stuskova K."/>
            <person name="Hakalova E."/>
            <person name="Tebbal A.B."/>
            <person name="Eichmeier A."/>
        </authorList>
    </citation>
    <scope>NUCLEOTIDE SEQUENCE</scope>
    <source>
        <strain evidence="2">NRRL B-24137</strain>
    </source>
</reference>
<dbReference type="AlphaFoldDB" id="A0A8T8I6J2"/>
<evidence type="ECO:0000313" key="2">
    <source>
        <dbReference type="EMBL" id="QTR06030.1"/>
    </source>
</evidence>
<dbReference type="InterPro" id="IPR003615">
    <property type="entry name" value="HNH_nuc"/>
</dbReference>
<dbReference type="Proteomes" id="UP000671828">
    <property type="component" value="Chromosome"/>
</dbReference>
<dbReference type="Pfam" id="PF13391">
    <property type="entry name" value="HNH_2"/>
    <property type="match status" value="1"/>
</dbReference>
<keyword evidence="2" id="KW-0378">Hydrolase</keyword>
<keyword evidence="2" id="KW-0255">Endonuclease</keyword>
<dbReference type="EMBL" id="CP072788">
    <property type="protein sequence ID" value="QTR06030.1"/>
    <property type="molecule type" value="Genomic_DNA"/>
</dbReference>
<proteinExistence type="predicted"/>
<dbReference type="GO" id="GO:0004519">
    <property type="term" value="F:endonuclease activity"/>
    <property type="evidence" value="ECO:0007669"/>
    <property type="project" value="UniProtKB-KW"/>
</dbReference>
<protein>
    <submittedName>
        <fullName evidence="2">HNH endonuclease</fullName>
    </submittedName>
</protein>